<sequence>MPRRMTLPENASVATPSEDGRMFAPAAARNAEAIAELVAAHAPAQGRALELAAGTGEHAVTLARRLPGLAWQPTEIDADRRRSIDAHGKMAELPNLAPAIALDATAPGWGAQHAGHDLILLVNLLHLISEGEARTLIAEAAQALAPGGRFILYGPFLRDGETTSEGDARFHAALTSQDPEIGYKDDWDVIEWLHQNFLELVQVVEMPANNLGLVARRP</sequence>
<keyword evidence="2" id="KW-1185">Reference proteome</keyword>
<keyword evidence="1" id="KW-0489">Methyltransferase</keyword>
<accession>A0ACC5ZYN4</accession>
<dbReference type="Proteomes" id="UP001203036">
    <property type="component" value="Unassembled WGS sequence"/>
</dbReference>
<comment type="caution">
    <text evidence="1">The sequence shown here is derived from an EMBL/GenBank/DDBJ whole genome shotgun (WGS) entry which is preliminary data.</text>
</comment>
<proteinExistence type="predicted"/>
<dbReference type="EMBL" id="JAMQGO010000008">
    <property type="protein sequence ID" value="MCM2562940.1"/>
    <property type="molecule type" value="Genomic_DNA"/>
</dbReference>
<name>A0ACC5ZYN4_9RHOB</name>
<keyword evidence="1" id="KW-0808">Transferase</keyword>
<reference evidence="1" key="1">
    <citation type="submission" date="2022-06" db="EMBL/GenBank/DDBJ databases">
        <title>Lutimaribacter sp. EGI FJ00013, a novel bacterium isolated from a salt lake sediment enrichment.</title>
        <authorList>
            <person name="Gao L."/>
            <person name="Fang B.-Z."/>
            <person name="Li W.-J."/>
        </authorList>
    </citation>
    <scope>NUCLEOTIDE SEQUENCE</scope>
    <source>
        <strain evidence="1">EGI FJ00013</strain>
    </source>
</reference>
<protein>
    <submittedName>
        <fullName evidence="1">Class I SAM-dependent methyltransferase</fullName>
    </submittedName>
</protein>
<evidence type="ECO:0000313" key="1">
    <source>
        <dbReference type="EMBL" id="MCM2562940.1"/>
    </source>
</evidence>
<gene>
    <name evidence="1" type="ORF">M8744_12370</name>
</gene>
<evidence type="ECO:0000313" key="2">
    <source>
        <dbReference type="Proteomes" id="UP001203036"/>
    </source>
</evidence>
<organism evidence="1 2">
    <name type="scientific">Lutimaribacter degradans</name>
    <dbReference type="NCBI Taxonomy" id="2945989"/>
    <lineage>
        <taxon>Bacteria</taxon>
        <taxon>Pseudomonadati</taxon>
        <taxon>Pseudomonadota</taxon>
        <taxon>Alphaproteobacteria</taxon>
        <taxon>Rhodobacterales</taxon>
        <taxon>Roseobacteraceae</taxon>
        <taxon>Lutimaribacter</taxon>
    </lineage>
</organism>